<keyword evidence="2" id="KW-1185">Reference proteome</keyword>
<gene>
    <name evidence="1" type="ORF">SAMN05421858_3448</name>
</gene>
<dbReference type="EMBL" id="FTNO01000004">
    <property type="protein sequence ID" value="SIR72577.1"/>
    <property type="molecule type" value="Genomic_DNA"/>
</dbReference>
<dbReference type="AlphaFoldDB" id="A0A1N7D9Z9"/>
<reference evidence="2" key="1">
    <citation type="submission" date="2017-01" db="EMBL/GenBank/DDBJ databases">
        <authorList>
            <person name="Varghese N."/>
            <person name="Submissions S."/>
        </authorList>
    </citation>
    <scope>NUCLEOTIDE SEQUENCE [LARGE SCALE GENOMIC DNA]</scope>
    <source>
        <strain evidence="2">CGMCC 1.7737</strain>
    </source>
</reference>
<proteinExistence type="predicted"/>
<sequence length="93" mass="9962">MVLAPKIQIIRCLDGVVSHSVNGEGGDAEHVFREERGTTMLGNQPNPGLLVSLHRHISSPYEGSPMVSIFSTPVSHIVITCLLGLLSESVSKL</sequence>
<accession>A0A1N7D9Z9</accession>
<dbReference type="Proteomes" id="UP000186914">
    <property type="component" value="Unassembled WGS sequence"/>
</dbReference>
<name>A0A1N7D9Z9_9EURY</name>
<evidence type="ECO:0000313" key="1">
    <source>
        <dbReference type="EMBL" id="SIR72577.1"/>
    </source>
</evidence>
<evidence type="ECO:0000313" key="2">
    <source>
        <dbReference type="Proteomes" id="UP000186914"/>
    </source>
</evidence>
<organism evidence="1 2">
    <name type="scientific">Haladaptatus litoreus</name>
    <dbReference type="NCBI Taxonomy" id="553468"/>
    <lineage>
        <taxon>Archaea</taxon>
        <taxon>Methanobacteriati</taxon>
        <taxon>Methanobacteriota</taxon>
        <taxon>Stenosarchaea group</taxon>
        <taxon>Halobacteria</taxon>
        <taxon>Halobacteriales</taxon>
        <taxon>Haladaptataceae</taxon>
        <taxon>Haladaptatus</taxon>
    </lineage>
</organism>
<protein>
    <submittedName>
        <fullName evidence="1">Uncharacterized protein</fullName>
    </submittedName>
</protein>